<evidence type="ECO:0000313" key="1">
    <source>
        <dbReference type="EMBL" id="KAK8868399.1"/>
    </source>
</evidence>
<gene>
    <name evidence="1" type="ORF">PGQ11_006977</name>
</gene>
<dbReference type="PANTHER" id="PTHR42034:SF1">
    <property type="entry name" value="CONDENSATION DOMAIN-CONTAINING PROTEIN"/>
    <property type="match status" value="1"/>
</dbReference>
<accession>A0ABR2IU72</accession>
<dbReference type="Proteomes" id="UP001390339">
    <property type="component" value="Unassembled WGS sequence"/>
</dbReference>
<comment type="caution">
    <text evidence="1">The sequence shown here is derived from an EMBL/GenBank/DDBJ whole genome shotgun (WGS) entry which is preliminary data.</text>
</comment>
<organism evidence="1 2">
    <name type="scientific">Apiospora arundinis</name>
    <dbReference type="NCBI Taxonomy" id="335852"/>
    <lineage>
        <taxon>Eukaryota</taxon>
        <taxon>Fungi</taxon>
        <taxon>Dikarya</taxon>
        <taxon>Ascomycota</taxon>
        <taxon>Pezizomycotina</taxon>
        <taxon>Sordariomycetes</taxon>
        <taxon>Xylariomycetidae</taxon>
        <taxon>Amphisphaeriales</taxon>
        <taxon>Apiosporaceae</taxon>
        <taxon>Apiospora</taxon>
    </lineage>
</organism>
<protein>
    <submittedName>
        <fullName evidence="1">Loline biosynthesis cluster 1 transcription factor lolU1</fullName>
    </submittedName>
</protein>
<name>A0ABR2IU72_9PEZI</name>
<sequence>MGNPVDFTNPPPGWTASGHGTIARPLDLVENWLHDRARRPGVLPHREPDAITQCLRLKFPKRITDPTPYLERAWRALICVYPIWGALYPPFSKRGPDGGPSITLAPLDVAGWLRDTFHVNEGAHAIFDDIDAAVRKFPAAPTPSAHWFPSSSQFIIRSGHLRVDGVGILSVTDTLFNLVASVCRLGLDVALETYTSGIQKPALPPGIDHILGLKPIQGPTPKYVEDAIRGLEEEWKKGMRSITFPIREGSEGAKIGDSRQHVLAFDESISKAIAKACSGLGVSVSAAVHASIIRVALTFPQHPEAKNILITLIVNLRHLLPTKYHAPEYRTSPCCYIVPACITDVADKSKHFDELARLINDVYQTDLTKLATDEAGKPINFLEFLQYYREREAQILDADPPAGCPPFHPPNLSSVGILEWFTKFSFQLEENSDESVEIEDLWAAIEMVDPVAEFQLYTIRNRMRLALSFNDAYYEEDFMWDIIGKVRDELLKELGIPSGGNAAKL</sequence>
<reference evidence="1 2" key="1">
    <citation type="journal article" date="2024" name="IMA Fungus">
        <title>Apiospora arundinis, a panoply of carbohydrate-active enzymes and secondary metabolites.</title>
        <authorList>
            <person name="Sorensen T."/>
            <person name="Petersen C."/>
            <person name="Muurmann A.T."/>
            <person name="Christiansen J.V."/>
            <person name="Brundto M.L."/>
            <person name="Overgaard C.K."/>
            <person name="Boysen A.T."/>
            <person name="Wollenberg R.D."/>
            <person name="Larsen T.O."/>
            <person name="Sorensen J.L."/>
            <person name="Nielsen K.L."/>
            <person name="Sondergaard T.E."/>
        </authorList>
    </citation>
    <scope>NUCLEOTIDE SEQUENCE [LARGE SCALE GENOMIC DNA]</scope>
    <source>
        <strain evidence="1 2">AAU 773</strain>
    </source>
</reference>
<dbReference type="EMBL" id="JAPCWZ010000004">
    <property type="protein sequence ID" value="KAK8868399.1"/>
    <property type="molecule type" value="Genomic_DNA"/>
</dbReference>
<evidence type="ECO:0000313" key="2">
    <source>
        <dbReference type="Proteomes" id="UP001390339"/>
    </source>
</evidence>
<keyword evidence="2" id="KW-1185">Reference proteome</keyword>
<dbReference type="Gene3D" id="3.30.559.30">
    <property type="entry name" value="Nonribosomal peptide synthetase, condensation domain"/>
    <property type="match status" value="1"/>
</dbReference>
<dbReference type="Gene3D" id="3.30.559.10">
    <property type="entry name" value="Chloramphenicol acetyltransferase-like domain"/>
    <property type="match status" value="1"/>
</dbReference>
<proteinExistence type="predicted"/>
<dbReference type="PANTHER" id="PTHR42034">
    <property type="entry name" value="CHROMOSOME 7, WHOLE GENOME SHOTGUN SEQUENCE-RELATED"/>
    <property type="match status" value="1"/>
</dbReference>
<dbReference type="InterPro" id="IPR023213">
    <property type="entry name" value="CAT-like_dom_sf"/>
</dbReference>